<feature type="domain" description="ABC transmembrane type-1" evidence="8">
    <location>
        <begin position="74"/>
        <end position="278"/>
    </location>
</feature>
<dbReference type="GeneID" id="97986665"/>
<dbReference type="Gene3D" id="1.10.3720.10">
    <property type="entry name" value="MetI-like"/>
    <property type="match status" value="1"/>
</dbReference>
<dbReference type="AlphaFoldDB" id="A0A3E3I7K7"/>
<evidence type="ECO:0000313" key="9">
    <source>
        <dbReference type="EMBL" id="RGE62386.1"/>
    </source>
</evidence>
<protein>
    <submittedName>
        <fullName evidence="9">Carbohydrate ABC transporter permease</fullName>
    </submittedName>
</protein>
<reference evidence="9" key="1">
    <citation type="submission" date="2018-08" db="EMBL/GenBank/DDBJ databases">
        <title>A genome reference for cultivated species of the human gut microbiota.</title>
        <authorList>
            <person name="Zou Y."/>
            <person name="Xue W."/>
            <person name="Luo G."/>
        </authorList>
    </citation>
    <scope>NUCLEOTIDE SEQUENCE [LARGE SCALE GENOMIC DNA]</scope>
    <source>
        <strain evidence="9">TF05-5AC</strain>
    </source>
</reference>
<dbReference type="GO" id="GO:0055085">
    <property type="term" value="P:transmembrane transport"/>
    <property type="evidence" value="ECO:0007669"/>
    <property type="project" value="InterPro"/>
</dbReference>
<keyword evidence="4 7" id="KW-0812">Transmembrane</keyword>
<dbReference type="GO" id="GO:0005886">
    <property type="term" value="C:plasma membrane"/>
    <property type="evidence" value="ECO:0007669"/>
    <property type="project" value="UniProtKB-SubCell"/>
</dbReference>
<dbReference type="Proteomes" id="UP000260812">
    <property type="component" value="Unassembled WGS sequence"/>
</dbReference>
<evidence type="ECO:0000256" key="4">
    <source>
        <dbReference type="ARBA" id="ARBA00022692"/>
    </source>
</evidence>
<evidence type="ECO:0000256" key="7">
    <source>
        <dbReference type="SAM" id="Phobius"/>
    </source>
</evidence>
<evidence type="ECO:0000259" key="8">
    <source>
        <dbReference type="PROSITE" id="PS50928"/>
    </source>
</evidence>
<keyword evidence="10" id="KW-1185">Reference proteome</keyword>
<proteinExistence type="predicted"/>
<dbReference type="PANTHER" id="PTHR43744">
    <property type="entry name" value="ABC TRANSPORTER PERMEASE PROTEIN MG189-RELATED-RELATED"/>
    <property type="match status" value="1"/>
</dbReference>
<organism evidence="9 10">
    <name type="scientific">Eisenbergiella massiliensis</name>
    <dbReference type="NCBI Taxonomy" id="1720294"/>
    <lineage>
        <taxon>Bacteria</taxon>
        <taxon>Bacillati</taxon>
        <taxon>Bacillota</taxon>
        <taxon>Clostridia</taxon>
        <taxon>Lachnospirales</taxon>
        <taxon>Lachnospiraceae</taxon>
        <taxon>Eisenbergiella</taxon>
    </lineage>
</organism>
<feature type="transmembrane region" description="Helical" evidence="7">
    <location>
        <begin position="183"/>
        <end position="208"/>
    </location>
</feature>
<accession>A0A3E3I7K7</accession>
<dbReference type="RefSeq" id="WP_102289423.1">
    <property type="nucleotide sequence ID" value="NZ_JBKUNB010000018.1"/>
</dbReference>
<feature type="transmembrane region" description="Helical" evidence="7">
    <location>
        <begin position="12"/>
        <end position="33"/>
    </location>
</feature>
<dbReference type="InterPro" id="IPR000515">
    <property type="entry name" value="MetI-like"/>
</dbReference>
<dbReference type="CDD" id="cd06261">
    <property type="entry name" value="TM_PBP2"/>
    <property type="match status" value="1"/>
</dbReference>
<evidence type="ECO:0000256" key="6">
    <source>
        <dbReference type="ARBA" id="ARBA00023136"/>
    </source>
</evidence>
<evidence type="ECO:0000256" key="3">
    <source>
        <dbReference type="ARBA" id="ARBA00022475"/>
    </source>
</evidence>
<dbReference type="PROSITE" id="PS50928">
    <property type="entry name" value="ABC_TM1"/>
    <property type="match status" value="1"/>
</dbReference>
<keyword evidence="2" id="KW-0813">Transport</keyword>
<comment type="subcellular location">
    <subcellularLocation>
        <location evidence="1">Cell membrane</location>
        <topology evidence="1">Multi-pass membrane protein</topology>
    </subcellularLocation>
</comment>
<keyword evidence="6 7" id="KW-0472">Membrane</keyword>
<comment type="caution">
    <text evidence="9">The sequence shown here is derived from an EMBL/GenBank/DDBJ whole genome shotgun (WGS) entry which is preliminary data.</text>
</comment>
<dbReference type="InterPro" id="IPR035906">
    <property type="entry name" value="MetI-like_sf"/>
</dbReference>
<feature type="transmembrane region" description="Helical" evidence="7">
    <location>
        <begin position="141"/>
        <end position="162"/>
    </location>
</feature>
<name>A0A3E3I7K7_9FIRM</name>
<evidence type="ECO:0000256" key="1">
    <source>
        <dbReference type="ARBA" id="ARBA00004651"/>
    </source>
</evidence>
<gene>
    <name evidence="9" type="ORF">DXC51_07175</name>
</gene>
<feature type="transmembrane region" description="Helical" evidence="7">
    <location>
        <begin position="259"/>
        <end position="278"/>
    </location>
</feature>
<feature type="transmembrane region" description="Helical" evidence="7">
    <location>
        <begin position="74"/>
        <end position="100"/>
    </location>
</feature>
<sequence length="293" mass="33111">MKTYKSEYGVKIFAYVISILTAIICFIPFWLIVIGSFTAESEVIRNGFAFWPKDFSMESYRMVFKVPEKIFRSYGITILITAVGTGLSLFLTTMAAFVLMRKDFKYRNQIAMFFYFPSIFSGGLLPGYLLIVNGLQLKDTLWALILPGLLGAWNIFMMRNFMTDIPDSIMESAKLDGANDFVIFTRLYLPLSKAGLATIGLFIALGYWNNWANAKLYINSSKLYPLQYLLYQMFSNIQVLKDAAMQSGVAMVDLPAETFRMAMAVVTTGPILLLYPFVQRYFVKGITVGAVKG</sequence>
<dbReference type="PANTHER" id="PTHR43744:SF9">
    <property type="entry name" value="POLYGALACTURONAN_RHAMNOGALACTURONAN TRANSPORT SYSTEM PERMEASE PROTEIN YTCP"/>
    <property type="match status" value="1"/>
</dbReference>
<keyword evidence="5 7" id="KW-1133">Transmembrane helix</keyword>
<dbReference type="SUPFAM" id="SSF161098">
    <property type="entry name" value="MetI-like"/>
    <property type="match status" value="1"/>
</dbReference>
<evidence type="ECO:0000256" key="5">
    <source>
        <dbReference type="ARBA" id="ARBA00022989"/>
    </source>
</evidence>
<dbReference type="EMBL" id="QVLV01000004">
    <property type="protein sequence ID" value="RGE62386.1"/>
    <property type="molecule type" value="Genomic_DNA"/>
</dbReference>
<keyword evidence="3" id="KW-1003">Cell membrane</keyword>
<evidence type="ECO:0000313" key="10">
    <source>
        <dbReference type="Proteomes" id="UP000260812"/>
    </source>
</evidence>
<feature type="transmembrane region" description="Helical" evidence="7">
    <location>
        <begin position="112"/>
        <end position="135"/>
    </location>
</feature>
<evidence type="ECO:0000256" key="2">
    <source>
        <dbReference type="ARBA" id="ARBA00022448"/>
    </source>
</evidence>